<dbReference type="InterPro" id="IPR007066">
    <property type="entry name" value="RNA_pol_Rpb1_3"/>
</dbReference>
<evidence type="ECO:0000256" key="4">
    <source>
        <dbReference type="ARBA" id="ARBA00022478"/>
    </source>
</evidence>
<dbReference type="PANTHER" id="PTHR19376">
    <property type="entry name" value="DNA-DIRECTED RNA POLYMERASE"/>
    <property type="match status" value="1"/>
</dbReference>
<evidence type="ECO:0000256" key="7">
    <source>
        <dbReference type="ARBA" id="ARBA00022723"/>
    </source>
</evidence>
<dbReference type="InterPro" id="IPR038120">
    <property type="entry name" value="Rpb1_funnel_sf"/>
</dbReference>
<name>A0A1L3ZQZ9_9SPHN</name>
<dbReference type="GO" id="GO:0000287">
    <property type="term" value="F:magnesium ion binding"/>
    <property type="evidence" value="ECO:0007669"/>
    <property type="project" value="UniProtKB-UniRule"/>
</dbReference>
<dbReference type="Gene3D" id="1.10.40.90">
    <property type="match status" value="1"/>
</dbReference>
<dbReference type="InterPro" id="IPR044893">
    <property type="entry name" value="RNA_pol_Rpb1_clamp_domain"/>
</dbReference>
<comment type="similarity">
    <text evidence="1 12 13">Belongs to the RNA polymerase beta' chain family.</text>
</comment>
<dbReference type="SMART" id="SM00663">
    <property type="entry name" value="RPOLA_N"/>
    <property type="match status" value="1"/>
</dbReference>
<feature type="binding site" evidence="12">
    <location>
        <position position="466"/>
    </location>
    <ligand>
        <name>Mg(2+)</name>
        <dbReference type="ChEBI" id="CHEBI:18420"/>
    </ligand>
</feature>
<dbReference type="HAMAP" id="MF_01322">
    <property type="entry name" value="RNApol_bact_RpoC"/>
    <property type="match status" value="1"/>
</dbReference>
<dbReference type="GO" id="GO:0000428">
    <property type="term" value="C:DNA-directed RNA polymerase complex"/>
    <property type="evidence" value="ECO:0007669"/>
    <property type="project" value="UniProtKB-KW"/>
</dbReference>
<keyword evidence="5 12" id="KW-0808">Transferase</keyword>
<dbReference type="GO" id="GO:0008270">
    <property type="term" value="F:zinc ion binding"/>
    <property type="evidence" value="ECO:0007669"/>
    <property type="project" value="UniProtKB-UniRule"/>
</dbReference>
<sequence length="1420" mass="157357">MNQELMNFMNPAAKPETFDQIQIGLASPERIRSWSYGEIKKPETINYRTFKPERDGLFCARIFGPIKDYECLCGKYKRMKYKGIVCEKCGVEVTVSKVRRERMGHIELAAPVAHIWFLKSLPSRIGLLLDMPLKDLERVLYFENYIVIEPGLTPLTKFQLLNEDELMEAQDEHGEDAFTAGIGAEAVRKLLEELDLEGEKVQLLEELATTKSELKPKKIIKRLKVVESFLESGNRPEWMVLNVVPVIPPELRPLVPLDGGRFATSDLNDLYRRVINRNNRLKRLIELRAPDIIVRNEKRMLQESVDALFDNGRRGRTITGANKRPLKSLSDMLKGKQGRFRQNLLGKRVDYSGRSVIVTGPELKLHQCGLPKKMALELFKPFIYARLDAKGLSMTLKQAKKWVEKERKEVWDILDEVIREHPVLLNRAPTLHRLGIQAFEPVLIEGKAIQLHPLVCSAFNADFDGDQMAVHVPLSLEAQLEARVLMMSTNNILSPANGKPIIVPSQDMVLGLYYLSMELEGEPGEGMLLSDMVEVHQALNVGAVTLHSKITSRVPQTDEDGNTYMKRAQTTPGRMLIGETLPKSHKVPFDVVNRLLTKKEIGDVIDTVYRHTGQKETVLFADAIMALGFRHACSAGISFGKDDMVIPPEKEEMVSETKTLVKDFEQQYQDGLITQGEKYNKVVDAWARCGDRVADAMMKRISSKQKLDNGREKPINAIYMMAHSGARGSQAQIKQLAGMRGLMAKPSGEIIETPIISNFKEGLTVLEYFNSTHGARKGLADTALKTANSGYLTRRLVDVSQDCVVIEEDCGTERALETRAIIEGGTTIVSLAERILGRTVAEDIIDTKTNETVIPLGTLLDEAAVALVEAVGVPVVKIRSPLICESKTGVCAACYGRDLARGTPVNMGEAVGVIAAQSIGEPGTQLTMRTFHIGGAAQVSEQSTLEAPVDGTLEYRNMPTIVDGRGRRVSLSRAGEIAIIDSEGRERATFRIPYGATLQFESGHIVSKGERMAEWDPYTLPIITESAGTVKYQDLIEGQSLEEQVDEATGITNKVVVDWRARSNKKDDLRPRITLLDENSGEAARYLLSVDSILSVNEGQRVEAGDVIARIPREAAKTRDITGGLPRVAELFEARKPKDNAIIARVSGRVEFGKDYKAKRRIILRPEDPSQEPIEYLVPKGKHMTVQEGDFIQRGDYLIDGNPDPHDILDVLGVEALAEYLVAEIQEVYRLQGVKINDKHIEVIVRQMLQKVEITESGDTTLLVGEQVDREEMDEINAKAAAEGRKLADGKPVLLGITKASLQTRSFISAASFQETTRVLTEASVQGKIDTLNGLKENVIVGRLIPAGTGAAMSRLRVTANSRDAALRAAQRARQPALTERDDNVVTAEELVSRDEPGELAYGQDPLAAVAGAGENEGEE</sequence>
<evidence type="ECO:0000259" key="15">
    <source>
        <dbReference type="SMART" id="SM00663"/>
    </source>
</evidence>
<dbReference type="KEGG" id="sphj:BSL82_00935"/>
<feature type="binding site" evidence="12">
    <location>
        <position position="73"/>
    </location>
    <ligand>
        <name>Zn(2+)</name>
        <dbReference type="ChEBI" id="CHEBI:29105"/>
        <label>1</label>
    </ligand>
</feature>
<evidence type="ECO:0000313" key="16">
    <source>
        <dbReference type="EMBL" id="API58040.1"/>
    </source>
</evidence>
<dbReference type="STRING" id="1921510.BSL82_00935"/>
<evidence type="ECO:0000256" key="9">
    <source>
        <dbReference type="ARBA" id="ARBA00022842"/>
    </source>
</evidence>
<dbReference type="FunFam" id="1.10.132.30:FF:000003">
    <property type="entry name" value="DNA-directed RNA polymerase subunit beta"/>
    <property type="match status" value="1"/>
</dbReference>
<evidence type="ECO:0000256" key="14">
    <source>
        <dbReference type="SAM" id="MobiDB-lite"/>
    </source>
</evidence>
<dbReference type="InterPro" id="IPR007083">
    <property type="entry name" value="RNA_pol_Rpb1_4"/>
</dbReference>
<evidence type="ECO:0000256" key="3">
    <source>
        <dbReference type="ARBA" id="ARBA00009839"/>
    </source>
</evidence>
<dbReference type="Gene3D" id="1.10.150.390">
    <property type="match status" value="1"/>
</dbReference>
<comment type="catalytic activity">
    <reaction evidence="11 12 13">
        <text>RNA(n) + a ribonucleoside 5'-triphosphate = RNA(n+1) + diphosphate</text>
        <dbReference type="Rhea" id="RHEA:21248"/>
        <dbReference type="Rhea" id="RHEA-COMP:14527"/>
        <dbReference type="Rhea" id="RHEA-COMP:17342"/>
        <dbReference type="ChEBI" id="CHEBI:33019"/>
        <dbReference type="ChEBI" id="CHEBI:61557"/>
        <dbReference type="ChEBI" id="CHEBI:140395"/>
        <dbReference type="EC" id="2.7.7.6"/>
    </reaction>
</comment>
<accession>A0A1L3ZQZ9</accession>
<evidence type="ECO:0000256" key="11">
    <source>
        <dbReference type="ARBA" id="ARBA00048552"/>
    </source>
</evidence>
<dbReference type="Pfam" id="PF04998">
    <property type="entry name" value="RNA_pol_Rpb1_5"/>
    <property type="match status" value="1"/>
</dbReference>
<dbReference type="InterPro" id="IPR045867">
    <property type="entry name" value="DNA-dir_RpoC_beta_prime"/>
</dbReference>
<dbReference type="InterPro" id="IPR007081">
    <property type="entry name" value="RNA_pol_Rpb1_5"/>
</dbReference>
<gene>
    <name evidence="12" type="primary">rpoC</name>
    <name evidence="16" type="ORF">BSL82_00935</name>
</gene>
<keyword evidence="8 12" id="KW-0862">Zinc</keyword>
<dbReference type="GO" id="GO:0006351">
    <property type="term" value="P:DNA-templated transcription"/>
    <property type="evidence" value="ECO:0007669"/>
    <property type="project" value="UniProtKB-UniRule"/>
</dbReference>
<feature type="binding site" evidence="12">
    <location>
        <position position="464"/>
    </location>
    <ligand>
        <name>Mg(2+)</name>
        <dbReference type="ChEBI" id="CHEBI:18420"/>
    </ligand>
</feature>
<dbReference type="OrthoDB" id="9815296at2"/>
<dbReference type="Gene3D" id="2.40.40.20">
    <property type="match status" value="1"/>
</dbReference>
<evidence type="ECO:0000256" key="2">
    <source>
        <dbReference type="ARBA" id="ARBA00007616"/>
    </source>
</evidence>
<dbReference type="Gene3D" id="4.10.860.120">
    <property type="entry name" value="RNA polymerase II, clamp domain"/>
    <property type="match status" value="1"/>
</dbReference>
<dbReference type="Gene3D" id="1.10.274.100">
    <property type="entry name" value="RNA polymerase Rpb1, domain 3"/>
    <property type="match status" value="2"/>
</dbReference>
<evidence type="ECO:0000256" key="1">
    <source>
        <dbReference type="ARBA" id="ARBA00006460"/>
    </source>
</evidence>
<feature type="binding site" evidence="12">
    <location>
        <position position="884"/>
    </location>
    <ligand>
        <name>Zn(2+)</name>
        <dbReference type="ChEBI" id="CHEBI:29105"/>
        <label>2</label>
    </ligand>
</feature>
<dbReference type="CDD" id="cd01609">
    <property type="entry name" value="RNAP_beta'_N"/>
    <property type="match status" value="1"/>
</dbReference>
<feature type="binding site" evidence="12">
    <location>
        <position position="89"/>
    </location>
    <ligand>
        <name>Zn(2+)</name>
        <dbReference type="ChEBI" id="CHEBI:29105"/>
        <label>1</label>
    </ligand>
</feature>
<feature type="binding site" evidence="12">
    <location>
        <position position="86"/>
    </location>
    <ligand>
        <name>Zn(2+)</name>
        <dbReference type="ChEBI" id="CHEBI:29105"/>
        <label>1</label>
    </ligand>
</feature>
<dbReference type="Pfam" id="PF04983">
    <property type="entry name" value="RNA_pol_Rpb1_3"/>
    <property type="match status" value="1"/>
</dbReference>
<evidence type="ECO:0000256" key="5">
    <source>
        <dbReference type="ARBA" id="ARBA00022679"/>
    </source>
</evidence>
<feature type="region of interest" description="Disordered" evidence="14">
    <location>
        <begin position="1372"/>
        <end position="1420"/>
    </location>
</feature>
<reference evidence="17" key="1">
    <citation type="submission" date="2016-11" db="EMBL/GenBank/DDBJ databases">
        <title>Complete Genome Sequence of alachlor-degrading Sphingomonas sp. strain JJ-A5.</title>
        <authorList>
            <person name="Lee H."/>
            <person name="Ka J.-O."/>
        </authorList>
    </citation>
    <scope>NUCLEOTIDE SEQUENCE [LARGE SCALE GENOMIC DNA]</scope>
    <source>
        <strain evidence="17">JJ-A5</strain>
    </source>
</reference>
<dbReference type="InterPro" id="IPR000722">
    <property type="entry name" value="RNA_pol_asu"/>
</dbReference>
<dbReference type="Pfam" id="PF00623">
    <property type="entry name" value="RNA_pol_Rpb1_2"/>
    <property type="match status" value="1"/>
</dbReference>
<keyword evidence="17" id="KW-1185">Reference proteome</keyword>
<feature type="binding site" evidence="12">
    <location>
        <position position="810"/>
    </location>
    <ligand>
        <name>Zn(2+)</name>
        <dbReference type="ChEBI" id="CHEBI:29105"/>
        <label>2</label>
    </ligand>
</feature>
<dbReference type="InterPro" id="IPR042102">
    <property type="entry name" value="RNA_pol_Rpb1_3_sf"/>
</dbReference>
<dbReference type="PANTHER" id="PTHR19376:SF54">
    <property type="entry name" value="DNA-DIRECTED RNA POLYMERASE SUBUNIT BETA"/>
    <property type="match status" value="1"/>
</dbReference>
<comment type="cofactor">
    <cofactor evidence="12">
        <name>Zn(2+)</name>
        <dbReference type="ChEBI" id="CHEBI:29105"/>
    </cofactor>
    <text evidence="12">Binds 2 Zn(2+) ions per subunit.</text>
</comment>
<proteinExistence type="inferred from homology"/>
<comment type="similarity">
    <text evidence="3">In the C-terminal section; belongs to the RNA polymerase beta' chain family.</text>
</comment>
<evidence type="ECO:0000256" key="12">
    <source>
        <dbReference type="HAMAP-Rule" id="MF_01322"/>
    </source>
</evidence>
<evidence type="ECO:0000256" key="13">
    <source>
        <dbReference type="RuleBase" id="RU004279"/>
    </source>
</evidence>
<evidence type="ECO:0000256" key="8">
    <source>
        <dbReference type="ARBA" id="ARBA00022833"/>
    </source>
</evidence>
<dbReference type="Proteomes" id="UP000182063">
    <property type="component" value="Chromosome"/>
</dbReference>
<keyword evidence="6 12" id="KW-0548">Nucleotidyltransferase</keyword>
<dbReference type="FunFam" id="4.10.860.120:FF:000001">
    <property type="entry name" value="DNA-directed RNA polymerase subunit beta"/>
    <property type="match status" value="1"/>
</dbReference>
<keyword evidence="10 12" id="KW-0804">Transcription</keyword>
<comment type="subunit">
    <text evidence="12">The RNAP catalytic core consists of 2 alpha, 1 beta, 1 beta' and 1 omega subunit. When a sigma factor is associated with the core the holoenzyme is formed, which can initiate transcription.</text>
</comment>
<keyword evidence="4 12" id="KW-0240">DNA-directed RNA polymerase</keyword>
<protein>
    <recommendedName>
        <fullName evidence="12">DNA-directed RNA polymerase subunit beta'</fullName>
        <shortName evidence="12">RNAP subunit beta'</shortName>
        <ecNumber evidence="12">2.7.7.6</ecNumber>
    </recommendedName>
    <alternativeName>
        <fullName evidence="12">RNA polymerase subunit beta'</fullName>
    </alternativeName>
    <alternativeName>
        <fullName evidence="12">Transcriptase subunit beta'</fullName>
    </alternativeName>
</protein>
<dbReference type="InterPro" id="IPR012754">
    <property type="entry name" value="DNA-dir_RpoC_beta_prime_bact"/>
</dbReference>
<evidence type="ECO:0000313" key="17">
    <source>
        <dbReference type="Proteomes" id="UP000182063"/>
    </source>
</evidence>
<comment type="cofactor">
    <cofactor evidence="12">
        <name>Mg(2+)</name>
        <dbReference type="ChEBI" id="CHEBI:18420"/>
    </cofactor>
    <text evidence="12">Binds 1 Mg(2+) ion per subunit.</text>
</comment>
<dbReference type="NCBIfam" id="TIGR02386">
    <property type="entry name" value="rpoC_TIGR"/>
    <property type="match status" value="1"/>
</dbReference>
<organism evidence="16 17">
    <name type="scientific">Tardibacter chloracetimidivorans</name>
    <dbReference type="NCBI Taxonomy" id="1921510"/>
    <lineage>
        <taxon>Bacteria</taxon>
        <taxon>Pseudomonadati</taxon>
        <taxon>Pseudomonadota</taxon>
        <taxon>Alphaproteobacteria</taxon>
        <taxon>Sphingomonadales</taxon>
        <taxon>Sphingomonadaceae</taxon>
        <taxon>Tardibacter</taxon>
    </lineage>
</organism>
<feature type="binding site" evidence="12">
    <location>
        <position position="894"/>
    </location>
    <ligand>
        <name>Zn(2+)</name>
        <dbReference type="ChEBI" id="CHEBI:29105"/>
        <label>2</label>
    </ligand>
</feature>
<dbReference type="EMBL" id="CP018221">
    <property type="protein sequence ID" value="API58040.1"/>
    <property type="molecule type" value="Genomic_DNA"/>
</dbReference>
<dbReference type="Gene3D" id="1.10.132.30">
    <property type="match status" value="1"/>
</dbReference>
<evidence type="ECO:0000256" key="10">
    <source>
        <dbReference type="ARBA" id="ARBA00023163"/>
    </source>
</evidence>
<dbReference type="EC" id="2.7.7.6" evidence="12"/>
<feature type="binding site" evidence="12">
    <location>
        <position position="891"/>
    </location>
    <ligand>
        <name>Zn(2+)</name>
        <dbReference type="ChEBI" id="CHEBI:29105"/>
        <label>2</label>
    </ligand>
</feature>
<dbReference type="RefSeq" id="WP_072595616.1">
    <property type="nucleotide sequence ID" value="NZ_CP018221.1"/>
</dbReference>
<comment type="function">
    <text evidence="12 13">DNA-dependent RNA polymerase catalyzes the transcription of DNA into RNA using the four ribonucleoside triphosphates as substrates.</text>
</comment>
<evidence type="ECO:0000256" key="6">
    <source>
        <dbReference type="ARBA" id="ARBA00022695"/>
    </source>
</evidence>
<feature type="domain" description="RNA polymerase N-terminal" evidence="15">
    <location>
        <begin position="237"/>
        <end position="516"/>
    </location>
</feature>
<dbReference type="Gene3D" id="1.10.1790.20">
    <property type="match status" value="1"/>
</dbReference>
<dbReference type="SUPFAM" id="SSF64484">
    <property type="entry name" value="beta and beta-prime subunits of DNA dependent RNA-polymerase"/>
    <property type="match status" value="1"/>
</dbReference>
<dbReference type="CDD" id="cd02655">
    <property type="entry name" value="RNAP_beta'_C"/>
    <property type="match status" value="1"/>
</dbReference>
<dbReference type="GO" id="GO:0003899">
    <property type="term" value="F:DNA-directed RNA polymerase activity"/>
    <property type="evidence" value="ECO:0007669"/>
    <property type="project" value="UniProtKB-UniRule"/>
</dbReference>
<feature type="binding site" evidence="12">
    <location>
        <position position="462"/>
    </location>
    <ligand>
        <name>Mg(2+)</name>
        <dbReference type="ChEBI" id="CHEBI:18420"/>
    </ligand>
</feature>
<dbReference type="Pfam" id="PF05000">
    <property type="entry name" value="RNA_pol_Rpb1_4"/>
    <property type="match status" value="1"/>
</dbReference>
<keyword evidence="9 12" id="KW-0460">Magnesium</keyword>
<dbReference type="Pfam" id="PF04997">
    <property type="entry name" value="RNA_pol_Rpb1_1"/>
    <property type="match status" value="1"/>
</dbReference>
<dbReference type="GO" id="GO:0003677">
    <property type="term" value="F:DNA binding"/>
    <property type="evidence" value="ECO:0007669"/>
    <property type="project" value="UniProtKB-UniRule"/>
</dbReference>
<feature type="binding site" evidence="12">
    <location>
        <position position="71"/>
    </location>
    <ligand>
        <name>Zn(2+)</name>
        <dbReference type="ChEBI" id="CHEBI:29105"/>
        <label>1</label>
    </ligand>
</feature>
<dbReference type="InterPro" id="IPR006592">
    <property type="entry name" value="RNA_pol_N"/>
</dbReference>
<dbReference type="InterPro" id="IPR007080">
    <property type="entry name" value="RNA_pol_Rpb1_1"/>
</dbReference>
<keyword evidence="7 12" id="KW-0479">Metal-binding</keyword>
<dbReference type="Gene3D" id="2.40.50.100">
    <property type="match status" value="3"/>
</dbReference>
<comment type="similarity">
    <text evidence="2">In the N-terminal section; belongs to the RNA polymerase beta chain family.</text>
</comment>